<name>A0A3E0E718_9FLAO</name>
<sequence length="113" mass="12914">MSKPNLFDFNYTLDLPDQAKFPLNLREQARTVSDILLNDIQNTEDYIILTGFTSLSNLIDVFGTKDYPQLQTLRIVIGFDPDERVGKRLPHYSLPTENELPRGRAVEVSSGRE</sequence>
<evidence type="ECO:0000256" key="1">
    <source>
        <dbReference type="SAM" id="MobiDB-lite"/>
    </source>
</evidence>
<organism evidence="2 3">
    <name type="scientific">Flavobacterium aquicola</name>
    <dbReference type="NCBI Taxonomy" id="1682742"/>
    <lineage>
        <taxon>Bacteria</taxon>
        <taxon>Pseudomonadati</taxon>
        <taxon>Bacteroidota</taxon>
        <taxon>Flavobacteriia</taxon>
        <taxon>Flavobacteriales</taxon>
        <taxon>Flavobacteriaceae</taxon>
        <taxon>Flavobacterium</taxon>
    </lineage>
</organism>
<dbReference type="EMBL" id="QUNI01000013">
    <property type="protein sequence ID" value="REG94037.1"/>
    <property type="molecule type" value="Genomic_DNA"/>
</dbReference>
<proteinExistence type="predicted"/>
<dbReference type="AlphaFoldDB" id="A0A3E0E718"/>
<reference evidence="2 3" key="1">
    <citation type="submission" date="2018-08" db="EMBL/GenBank/DDBJ databases">
        <title>Genomic Encyclopedia of Archaeal and Bacterial Type Strains, Phase II (KMG-II): from individual species to whole genera.</title>
        <authorList>
            <person name="Goeker M."/>
        </authorList>
    </citation>
    <scope>NUCLEOTIDE SEQUENCE [LARGE SCALE GENOMIC DNA]</scope>
    <source>
        <strain evidence="2 3">DSM 100880</strain>
    </source>
</reference>
<protein>
    <submittedName>
        <fullName evidence="2">Uncharacterized protein</fullName>
    </submittedName>
</protein>
<evidence type="ECO:0000313" key="2">
    <source>
        <dbReference type="EMBL" id="REG94037.1"/>
    </source>
</evidence>
<feature type="compositionally biased region" description="Basic and acidic residues" evidence="1">
    <location>
        <begin position="99"/>
        <end position="113"/>
    </location>
</feature>
<feature type="region of interest" description="Disordered" evidence="1">
    <location>
        <begin position="88"/>
        <end position="113"/>
    </location>
</feature>
<dbReference type="Proteomes" id="UP000257136">
    <property type="component" value="Unassembled WGS sequence"/>
</dbReference>
<accession>A0A3E0E718</accession>
<comment type="caution">
    <text evidence="2">The sequence shown here is derived from an EMBL/GenBank/DDBJ whole genome shotgun (WGS) entry which is preliminary data.</text>
</comment>
<keyword evidence="3" id="KW-1185">Reference proteome</keyword>
<dbReference type="RefSeq" id="WP_115814522.1">
    <property type="nucleotide sequence ID" value="NZ_QUNI01000013.1"/>
</dbReference>
<gene>
    <name evidence="2" type="ORF">C8P67_1132</name>
</gene>
<evidence type="ECO:0000313" key="3">
    <source>
        <dbReference type="Proteomes" id="UP000257136"/>
    </source>
</evidence>